<dbReference type="InterPro" id="IPR003646">
    <property type="entry name" value="SH3-like_bac-type"/>
</dbReference>
<evidence type="ECO:0000256" key="1">
    <source>
        <dbReference type="ARBA" id="ARBA00022801"/>
    </source>
</evidence>
<sequence length="375" mass="42217">MLFRSNRNMIDYFKKRLYILIGMGLLALFIHPLTIFAQTAMIDTDDLLVRGGPGTSYEPIGHVNTGDQFTIEAIESPWLQITYNNTTGWVHEDYVTISSEPAIDASDEEIANETPTDTPTQTYPYETRISIPLVHVRQDASLTSEITHRLNKNDPVTITDEQGDWYQVAIDNATGYIKKQVLDLTLTKPVGQSPLLNKTIVIDPGHGGIDVGAISLNDEYESQFAMQTGRVLERYLKRQGANVVFTRDDDYYYSLTSRATLSNYLKSDMFLSLHYNSEPAYPSANGINTYYREPGFETLAETVHHSLLEETSANDRGVASGNYSVLRNNRRPSLLLELGFLSNNAEEQMIKQASYHEKLAKGITDGVTDYFETRP</sequence>
<dbReference type="EMBL" id="BJWJ01000005">
    <property type="protein sequence ID" value="GEM03764.1"/>
    <property type="molecule type" value="Genomic_DNA"/>
</dbReference>
<dbReference type="STRING" id="306541.SAMN05421668_10263"/>
<dbReference type="PANTHER" id="PTHR30404">
    <property type="entry name" value="N-ACETYLMURAMOYL-L-ALANINE AMIDASE"/>
    <property type="match status" value="1"/>
</dbReference>
<accession>A0A1I6PLJ1</accession>
<dbReference type="SMART" id="SM00646">
    <property type="entry name" value="Ami_3"/>
    <property type="match status" value="1"/>
</dbReference>
<reference evidence="4 7" key="2">
    <citation type="submission" date="2019-07" db="EMBL/GenBank/DDBJ databases">
        <title>Whole genome shotgun sequence of Halolactibacillus miurensis NBRC 100873.</title>
        <authorList>
            <person name="Hosoyama A."/>
            <person name="Uohara A."/>
            <person name="Ohji S."/>
            <person name="Ichikawa N."/>
        </authorList>
    </citation>
    <scope>NUCLEOTIDE SEQUENCE [LARGE SCALE GENOMIC DNA]</scope>
    <source>
        <strain evidence="4 7">NBRC 100873</strain>
    </source>
</reference>
<reference evidence="5 6" key="1">
    <citation type="submission" date="2016-10" db="EMBL/GenBank/DDBJ databases">
        <authorList>
            <person name="de Groot N.N."/>
        </authorList>
    </citation>
    <scope>NUCLEOTIDE SEQUENCE [LARGE SCALE GENOMIC DNA]</scope>
    <source>
        <strain evidence="5 6">DSM 17074</strain>
    </source>
</reference>
<dbReference type="PANTHER" id="PTHR30404:SF0">
    <property type="entry name" value="N-ACETYLMURAMOYL-L-ALANINE AMIDASE AMIC"/>
    <property type="match status" value="1"/>
</dbReference>
<dbReference type="InterPro" id="IPR002508">
    <property type="entry name" value="MurNAc-LAA_cat"/>
</dbReference>
<dbReference type="Pfam" id="PF08239">
    <property type="entry name" value="SH3_3"/>
    <property type="match status" value="2"/>
</dbReference>
<dbReference type="SUPFAM" id="SSF53187">
    <property type="entry name" value="Zn-dependent exopeptidases"/>
    <property type="match status" value="1"/>
</dbReference>
<dbReference type="PROSITE" id="PS51781">
    <property type="entry name" value="SH3B"/>
    <property type="match status" value="1"/>
</dbReference>
<dbReference type="Gene3D" id="3.40.630.40">
    <property type="entry name" value="Zn-dependent exopeptidases"/>
    <property type="match status" value="1"/>
</dbReference>
<dbReference type="GO" id="GO:0009253">
    <property type="term" value="P:peptidoglycan catabolic process"/>
    <property type="evidence" value="ECO:0007669"/>
    <property type="project" value="InterPro"/>
</dbReference>
<evidence type="ECO:0000259" key="3">
    <source>
        <dbReference type="PROSITE" id="PS51781"/>
    </source>
</evidence>
<dbReference type="CDD" id="cd02696">
    <property type="entry name" value="MurNAc-LAA"/>
    <property type="match status" value="1"/>
</dbReference>
<dbReference type="EMBL" id="FPAI01000002">
    <property type="protein sequence ID" value="SFS41056.1"/>
    <property type="molecule type" value="Genomic_DNA"/>
</dbReference>
<evidence type="ECO:0000256" key="2">
    <source>
        <dbReference type="ARBA" id="ARBA00023316"/>
    </source>
</evidence>
<organism evidence="5 6">
    <name type="scientific">Halolactibacillus miurensis</name>
    <dbReference type="NCBI Taxonomy" id="306541"/>
    <lineage>
        <taxon>Bacteria</taxon>
        <taxon>Bacillati</taxon>
        <taxon>Bacillota</taxon>
        <taxon>Bacilli</taxon>
        <taxon>Bacillales</taxon>
        <taxon>Bacillaceae</taxon>
        <taxon>Halolactibacillus</taxon>
    </lineage>
</organism>
<dbReference type="GO" id="GO:0030288">
    <property type="term" value="C:outer membrane-bounded periplasmic space"/>
    <property type="evidence" value="ECO:0007669"/>
    <property type="project" value="TreeGrafter"/>
</dbReference>
<keyword evidence="2" id="KW-0961">Cell wall biogenesis/degradation</keyword>
<dbReference type="GO" id="GO:0071555">
    <property type="term" value="P:cell wall organization"/>
    <property type="evidence" value="ECO:0007669"/>
    <property type="project" value="UniProtKB-KW"/>
</dbReference>
<dbReference type="Proteomes" id="UP000321773">
    <property type="component" value="Unassembled WGS sequence"/>
</dbReference>
<dbReference type="InterPro" id="IPR050695">
    <property type="entry name" value="N-acetylmuramoyl_amidase_3"/>
</dbReference>
<keyword evidence="1" id="KW-0378">Hydrolase</keyword>
<protein>
    <submittedName>
        <fullName evidence="5">N-acetylmuramoyl-L-alanine amidase</fullName>
    </submittedName>
</protein>
<dbReference type="SMART" id="SM00287">
    <property type="entry name" value="SH3b"/>
    <property type="match status" value="2"/>
</dbReference>
<dbReference type="GO" id="GO:0008745">
    <property type="term" value="F:N-acetylmuramoyl-L-alanine amidase activity"/>
    <property type="evidence" value="ECO:0007669"/>
    <property type="project" value="InterPro"/>
</dbReference>
<dbReference type="Proteomes" id="UP000199139">
    <property type="component" value="Unassembled WGS sequence"/>
</dbReference>
<evidence type="ECO:0000313" key="4">
    <source>
        <dbReference type="EMBL" id="GEM03764.1"/>
    </source>
</evidence>
<name>A0A1I6PLJ1_9BACI</name>
<dbReference type="Pfam" id="PF01520">
    <property type="entry name" value="Amidase_3"/>
    <property type="match status" value="1"/>
</dbReference>
<evidence type="ECO:0000313" key="7">
    <source>
        <dbReference type="Proteomes" id="UP000321773"/>
    </source>
</evidence>
<feature type="domain" description="SH3b" evidence="3">
    <location>
        <begin position="37"/>
        <end position="99"/>
    </location>
</feature>
<gene>
    <name evidence="4" type="ORF">HMI01_07520</name>
    <name evidence="5" type="ORF">SAMN05421668_10263</name>
</gene>
<dbReference type="Gene3D" id="2.30.30.40">
    <property type="entry name" value="SH3 Domains"/>
    <property type="match status" value="2"/>
</dbReference>
<evidence type="ECO:0000313" key="6">
    <source>
        <dbReference type="Proteomes" id="UP000199139"/>
    </source>
</evidence>
<keyword evidence="7" id="KW-1185">Reference proteome</keyword>
<evidence type="ECO:0000313" key="5">
    <source>
        <dbReference type="EMBL" id="SFS41056.1"/>
    </source>
</evidence>
<proteinExistence type="predicted"/>
<dbReference type="AlphaFoldDB" id="A0A1I6PLJ1"/>